<keyword evidence="2" id="KW-1133">Transmembrane helix</keyword>
<proteinExistence type="predicted"/>
<feature type="domain" description="YdbS-like PH" evidence="3">
    <location>
        <begin position="283"/>
        <end position="340"/>
    </location>
</feature>
<feature type="domain" description="YdbS-like PH" evidence="3">
    <location>
        <begin position="408"/>
        <end position="483"/>
    </location>
</feature>
<keyword evidence="5" id="KW-1185">Reference proteome</keyword>
<accession>A0ABS2LJ87</accession>
<feature type="domain" description="YdbS-like PH" evidence="3">
    <location>
        <begin position="82"/>
        <end position="160"/>
    </location>
</feature>
<gene>
    <name evidence="4" type="ORF">JOD49_002874</name>
</gene>
<dbReference type="Proteomes" id="UP000698059">
    <property type="component" value="Unassembled WGS sequence"/>
</dbReference>
<evidence type="ECO:0000313" key="5">
    <source>
        <dbReference type="Proteomes" id="UP000698059"/>
    </source>
</evidence>
<keyword evidence="2" id="KW-0472">Membrane</keyword>
<dbReference type="Pfam" id="PF03703">
    <property type="entry name" value="bPH_2"/>
    <property type="match status" value="3"/>
</dbReference>
<reference evidence="4 5" key="1">
    <citation type="submission" date="2021-01" db="EMBL/GenBank/DDBJ databases">
        <title>Sequencing the genomes of 1000 actinobacteria strains.</title>
        <authorList>
            <person name="Klenk H.-P."/>
        </authorList>
    </citation>
    <scope>NUCLEOTIDE SEQUENCE [LARGE SCALE GENOMIC DNA]</scope>
    <source>
        <strain evidence="4 5">DSM 46000</strain>
    </source>
</reference>
<dbReference type="EMBL" id="JAFBBO010000001">
    <property type="protein sequence ID" value="MBM7479954.1"/>
    <property type="molecule type" value="Genomic_DNA"/>
</dbReference>
<feature type="compositionally biased region" description="Basic and acidic residues" evidence="1">
    <location>
        <begin position="543"/>
        <end position="558"/>
    </location>
</feature>
<feature type="region of interest" description="Disordered" evidence="1">
    <location>
        <begin position="518"/>
        <end position="558"/>
    </location>
</feature>
<feature type="transmembrane region" description="Helical" evidence="2">
    <location>
        <begin position="20"/>
        <end position="40"/>
    </location>
</feature>
<dbReference type="PANTHER" id="PTHR34473:SF2">
    <property type="entry name" value="UPF0699 TRANSMEMBRANE PROTEIN YDBT"/>
    <property type="match status" value="1"/>
</dbReference>
<name>A0ABS2LJ87_9CELL</name>
<organism evidence="4 5">
    <name type="scientific">Oerskovia jenensis</name>
    <dbReference type="NCBI Taxonomy" id="162169"/>
    <lineage>
        <taxon>Bacteria</taxon>
        <taxon>Bacillati</taxon>
        <taxon>Actinomycetota</taxon>
        <taxon>Actinomycetes</taxon>
        <taxon>Micrococcales</taxon>
        <taxon>Cellulomonadaceae</taxon>
        <taxon>Oerskovia</taxon>
    </lineage>
</organism>
<dbReference type="InterPro" id="IPR005182">
    <property type="entry name" value="YdbS-like_PH"/>
</dbReference>
<evidence type="ECO:0000256" key="2">
    <source>
        <dbReference type="SAM" id="Phobius"/>
    </source>
</evidence>
<feature type="transmembrane region" description="Helical" evidence="2">
    <location>
        <begin position="257"/>
        <end position="276"/>
    </location>
</feature>
<feature type="transmembrane region" description="Helical" evidence="2">
    <location>
        <begin position="60"/>
        <end position="80"/>
    </location>
</feature>
<keyword evidence="2" id="KW-0812">Transmembrane</keyword>
<evidence type="ECO:0000259" key="3">
    <source>
        <dbReference type="Pfam" id="PF03703"/>
    </source>
</evidence>
<dbReference type="InterPro" id="IPR014529">
    <property type="entry name" value="UCP026631"/>
</dbReference>
<protein>
    <submittedName>
        <fullName evidence="4">Membrane protein</fullName>
    </submittedName>
</protein>
<dbReference type="PIRSF" id="PIRSF026631">
    <property type="entry name" value="UCP026631"/>
    <property type="match status" value="1"/>
</dbReference>
<sequence length="558" mass="59746">MSESTTQPDAPPTELTWHRVHPVTPVVRGWSVIAVLLVIVGNRTLEGLPAGENMLAGNGWWQILGGIVVVGLVGLGYSALAWRMTTYAIDDESVRLHTGVLFRQQRKARLDRLQAVDIVQPLVARLFGLAELKLEVAGGSDSGIKLGFLKLDDANHLRAELLARAAGLRVGGAPVRAAAPGGGPGALPGEATDGDVAGEVSDAVGPVALDAPEAPEQPVMEVPSGRLVWSLIRTVAMIVLVLAVLGLIGVAVGTREIGTLFTALPLVLGVGGYLFGRFTREFNFRSAISPDGIRLRHGLLETRSQTIPPGRVQAIRLTQGLLWRSADWWRVEVNVAGYGQSADGTTNNSVLLPVGTRDEALGAVWLVLPDLGTADPRALLDEALSGIDAGEHFTTAPRRARILDPIAWRRNGFAVTGRALVLRRGRLVRQVEIVPHERTQSLGLQQGPWQRRLGVATFAVHSVPGPVTPSVPHLDQHVAGALMDEQARRAREARAHAGPELWMRREEVAAVVERIEDDDAATAPYVATSVPAAGAPDDEDRADDPRGADHRKSEDARE</sequence>
<dbReference type="RefSeq" id="WP_205307796.1">
    <property type="nucleotide sequence ID" value="NZ_BAAAVF010000022.1"/>
</dbReference>
<evidence type="ECO:0000313" key="4">
    <source>
        <dbReference type="EMBL" id="MBM7479954.1"/>
    </source>
</evidence>
<dbReference type="PANTHER" id="PTHR34473">
    <property type="entry name" value="UPF0699 TRANSMEMBRANE PROTEIN YDBS"/>
    <property type="match status" value="1"/>
</dbReference>
<comment type="caution">
    <text evidence="4">The sequence shown here is derived from an EMBL/GenBank/DDBJ whole genome shotgun (WGS) entry which is preliminary data.</text>
</comment>
<feature type="transmembrane region" description="Helical" evidence="2">
    <location>
        <begin position="227"/>
        <end position="251"/>
    </location>
</feature>
<evidence type="ECO:0000256" key="1">
    <source>
        <dbReference type="SAM" id="MobiDB-lite"/>
    </source>
</evidence>